<dbReference type="Gene3D" id="3.30.160.60">
    <property type="entry name" value="Classic Zinc Finger"/>
    <property type="match status" value="1"/>
</dbReference>
<dbReference type="EMBL" id="MN740876">
    <property type="protein sequence ID" value="QHU16141.1"/>
    <property type="molecule type" value="Genomic_DNA"/>
</dbReference>
<accession>A0A6C0KG23</accession>
<reference evidence="1" key="1">
    <citation type="journal article" date="2020" name="Nature">
        <title>Giant virus diversity and host interactions through global metagenomics.</title>
        <authorList>
            <person name="Schulz F."/>
            <person name="Roux S."/>
            <person name="Paez-Espino D."/>
            <person name="Jungbluth S."/>
            <person name="Walsh D.A."/>
            <person name="Denef V.J."/>
            <person name="McMahon K.D."/>
            <person name="Konstantinidis K.T."/>
            <person name="Eloe-Fadrosh E.A."/>
            <person name="Kyrpides N.C."/>
            <person name="Woyke T."/>
        </authorList>
    </citation>
    <scope>NUCLEOTIDE SEQUENCE</scope>
    <source>
        <strain evidence="1">GVMAG-S-3300011013-78</strain>
    </source>
</reference>
<evidence type="ECO:0000313" key="1">
    <source>
        <dbReference type="EMBL" id="QHU16141.1"/>
    </source>
</evidence>
<evidence type="ECO:0008006" key="2">
    <source>
        <dbReference type="Google" id="ProtNLM"/>
    </source>
</evidence>
<proteinExistence type="predicted"/>
<name>A0A6C0KG23_9ZZZZ</name>
<dbReference type="AlphaFoldDB" id="A0A6C0KG23"/>
<organism evidence="1">
    <name type="scientific">viral metagenome</name>
    <dbReference type="NCBI Taxonomy" id="1070528"/>
    <lineage>
        <taxon>unclassified sequences</taxon>
        <taxon>metagenomes</taxon>
        <taxon>organismal metagenomes</taxon>
    </lineage>
</organism>
<sequence length="358" mass="42260">MVTKTQKKTNSQFCCKKCDYNASNKNNLDNHNLTCKQCKVTVSDKKNEKKYSCQLCDFLSYKKTDFTRHLSTRKHKLMVSGDKKNEKNEKNICNLCNKEYKSRNGVWRHKQKCNNTNTEILKEEKGKVETLTELVLTQQDMLTNQSNLINNQQEQIKEFHETLKTVMNSHEKREEVFLELAKKPSIMGNNNNNINSNNINYHVYLNEHCANAIDFPDFLNNLSISMEDLFYSKDNGYPKAISNIFQKNLSILDKTERPIHCSDKKRMNFYIKDGKWEKDKDNKKILESIWKVTHKQIKYMDEWRKANPNWRDNEEKDLEFLNIVTNIMGGSTDEEQLKNKKKIIKELANNNDIKLLFS</sequence>
<protein>
    <recommendedName>
        <fullName evidence="2">C2H2-type domain-containing protein</fullName>
    </recommendedName>
</protein>